<dbReference type="GO" id="GO:0016788">
    <property type="term" value="F:hydrolase activity, acting on ester bonds"/>
    <property type="evidence" value="ECO:0007669"/>
    <property type="project" value="InterPro"/>
</dbReference>
<dbReference type="Pfam" id="PF24827">
    <property type="entry name" value="AstE_AspA_cat"/>
    <property type="match status" value="1"/>
</dbReference>
<sequence>MKIKHYTLPEHALGGQRQLSHFHFGAPGTGEKVYLQAGLHADEIPGMLVLHYLKRLLSQAERRGELRGEIILVPVANPPGLAQVLLSSGIGRFDLASGRNFNRDFPDLAALAQAGLPADLPGTPPRVSAAGARGDAGGAGGASRRERGAGPAPPSAESRLRCRSGARSALR</sequence>
<keyword evidence="3" id="KW-0378">Hydrolase</keyword>
<protein>
    <submittedName>
        <fullName evidence="7">Succinylglutamate desuccinylase</fullName>
    </submittedName>
</protein>
<feature type="domain" description="Succinylglutamate desuccinylase/Aspartoacylase catalytic" evidence="6">
    <location>
        <begin position="30"/>
        <end position="108"/>
    </location>
</feature>
<accession>A0A7H4PQ38</accession>
<dbReference type="InterPro" id="IPR055438">
    <property type="entry name" value="AstE_AspA_cat"/>
</dbReference>
<dbReference type="SUPFAM" id="SSF53187">
    <property type="entry name" value="Zn-dependent exopeptidases"/>
    <property type="match status" value="1"/>
</dbReference>
<proteinExistence type="predicted"/>
<dbReference type="EMBL" id="UGMS01000004">
    <property type="protein sequence ID" value="STW80511.1"/>
    <property type="molecule type" value="Genomic_DNA"/>
</dbReference>
<dbReference type="Proteomes" id="UP000254863">
    <property type="component" value="Unassembled WGS sequence"/>
</dbReference>
<feature type="region of interest" description="Disordered" evidence="5">
    <location>
        <begin position="116"/>
        <end position="171"/>
    </location>
</feature>
<evidence type="ECO:0000313" key="8">
    <source>
        <dbReference type="Proteomes" id="UP000254863"/>
    </source>
</evidence>
<dbReference type="GO" id="GO:0046872">
    <property type="term" value="F:metal ion binding"/>
    <property type="evidence" value="ECO:0007669"/>
    <property type="project" value="UniProtKB-KW"/>
</dbReference>
<comment type="cofactor">
    <cofactor evidence="1">
        <name>Zn(2+)</name>
        <dbReference type="ChEBI" id="CHEBI:29105"/>
    </cofactor>
</comment>
<evidence type="ECO:0000256" key="5">
    <source>
        <dbReference type="SAM" id="MobiDB-lite"/>
    </source>
</evidence>
<name>A0A7H4PQ38_9ENTR</name>
<comment type="caution">
    <text evidence="7">The sequence shown here is derived from an EMBL/GenBank/DDBJ whole genome shotgun (WGS) entry which is preliminary data.</text>
</comment>
<dbReference type="InterPro" id="IPR053138">
    <property type="entry name" value="N-alpha-Ac-DABA_deacetylase"/>
</dbReference>
<evidence type="ECO:0000259" key="6">
    <source>
        <dbReference type="Pfam" id="PF24827"/>
    </source>
</evidence>
<dbReference type="AlphaFoldDB" id="A0A7H4PQ38"/>
<organism evidence="7 8">
    <name type="scientific">Klebsiella michiganensis</name>
    <dbReference type="NCBI Taxonomy" id="1134687"/>
    <lineage>
        <taxon>Bacteria</taxon>
        <taxon>Pseudomonadati</taxon>
        <taxon>Pseudomonadota</taxon>
        <taxon>Gammaproteobacteria</taxon>
        <taxon>Enterobacterales</taxon>
        <taxon>Enterobacteriaceae</taxon>
        <taxon>Klebsiella/Raoultella group</taxon>
        <taxon>Klebsiella</taxon>
    </lineage>
</organism>
<gene>
    <name evidence="7" type="ORF">NCTC11685_07873</name>
</gene>
<evidence type="ECO:0000256" key="3">
    <source>
        <dbReference type="ARBA" id="ARBA00022801"/>
    </source>
</evidence>
<keyword evidence="2" id="KW-0479">Metal-binding</keyword>
<dbReference type="Gene3D" id="3.40.630.10">
    <property type="entry name" value="Zn peptidases"/>
    <property type="match status" value="1"/>
</dbReference>
<keyword evidence="4" id="KW-0862">Zinc</keyword>
<evidence type="ECO:0000313" key="7">
    <source>
        <dbReference type="EMBL" id="STW80511.1"/>
    </source>
</evidence>
<dbReference type="PANTHER" id="PTHR37326:SF1">
    <property type="entry name" value="BLL3975 PROTEIN"/>
    <property type="match status" value="1"/>
</dbReference>
<evidence type="ECO:0000256" key="4">
    <source>
        <dbReference type="ARBA" id="ARBA00022833"/>
    </source>
</evidence>
<reference evidence="7 8" key="1">
    <citation type="submission" date="2018-06" db="EMBL/GenBank/DDBJ databases">
        <authorList>
            <consortium name="Pathogen Informatics"/>
            <person name="Doyle S."/>
        </authorList>
    </citation>
    <scope>NUCLEOTIDE SEQUENCE [LARGE SCALE GENOMIC DNA]</scope>
    <source>
        <strain evidence="7 8">NCTC11685</strain>
    </source>
</reference>
<dbReference type="PANTHER" id="PTHR37326">
    <property type="entry name" value="BLL3975 PROTEIN"/>
    <property type="match status" value="1"/>
</dbReference>
<evidence type="ECO:0000256" key="2">
    <source>
        <dbReference type="ARBA" id="ARBA00022723"/>
    </source>
</evidence>
<evidence type="ECO:0000256" key="1">
    <source>
        <dbReference type="ARBA" id="ARBA00001947"/>
    </source>
</evidence>